<name>A0A6J6I8Q9_9ZZZZ</name>
<dbReference type="InterPro" id="IPR029058">
    <property type="entry name" value="AB_hydrolase_fold"/>
</dbReference>
<dbReference type="EMBL" id="CAEZVF010000058">
    <property type="protein sequence ID" value="CAB4620245.1"/>
    <property type="molecule type" value="Genomic_DNA"/>
</dbReference>
<dbReference type="InterPro" id="IPR017395">
    <property type="entry name" value="Chlorophyllase-like"/>
</dbReference>
<dbReference type="PANTHER" id="PTHR33428:SF14">
    <property type="entry name" value="CARBOXYLESTERASE TYPE B DOMAIN-CONTAINING PROTEIN"/>
    <property type="match status" value="1"/>
</dbReference>
<organism evidence="2">
    <name type="scientific">freshwater metagenome</name>
    <dbReference type="NCBI Taxonomy" id="449393"/>
    <lineage>
        <taxon>unclassified sequences</taxon>
        <taxon>metagenomes</taxon>
        <taxon>ecological metagenomes</taxon>
    </lineage>
</organism>
<dbReference type="PANTHER" id="PTHR33428">
    <property type="entry name" value="CHLOROPHYLLASE-2, CHLOROPLASTIC"/>
    <property type="match status" value="1"/>
</dbReference>
<evidence type="ECO:0000313" key="2">
    <source>
        <dbReference type="EMBL" id="CAB4620245.1"/>
    </source>
</evidence>
<reference evidence="2" key="1">
    <citation type="submission" date="2020-05" db="EMBL/GenBank/DDBJ databases">
        <authorList>
            <person name="Chiriac C."/>
            <person name="Salcher M."/>
            <person name="Ghai R."/>
            <person name="Kavagutti S V."/>
        </authorList>
    </citation>
    <scope>NUCLEOTIDE SEQUENCE</scope>
</reference>
<protein>
    <submittedName>
        <fullName evidence="2">Unannotated protein</fullName>
    </submittedName>
</protein>
<gene>
    <name evidence="1" type="ORF">UFOPK1446_00811</name>
    <name evidence="2" type="ORF">UFOPK1939_00511</name>
</gene>
<dbReference type="AlphaFoldDB" id="A0A6J6I8Q9"/>
<accession>A0A6J6I8Q9</accession>
<sequence>MTSPCVASASPTCAENGGQCLGIKSLSTSDDVVAYKSALPNGDAVYVWAPVEGANLPIVAFIHGSHTEPSMYTRYATILASQGFVIVAPEHKRELFGDFAHYPQQAFINWSVDFAAAENVNSDSPLAGRLDMTRLFLTGHSMGGGTALGIACNFGQPGLVVDEWSVPKELVAVVVNGTHNIPPPRTGDPLPVNNIVPIAFMQGSVDDVVTLDQAERTFAVVAGQGPNAFIEIQGGNHFFLTDCDNPVGANPDRNPMTLDQSRSVEAAAHWTAVWFKASDKDPQAVASLSEGSSADYVKVSVS</sequence>
<dbReference type="EMBL" id="CAEZSO010000159">
    <property type="protein sequence ID" value="CAB4547438.1"/>
    <property type="molecule type" value="Genomic_DNA"/>
</dbReference>
<evidence type="ECO:0000313" key="1">
    <source>
        <dbReference type="EMBL" id="CAB4547438.1"/>
    </source>
</evidence>
<dbReference type="Gene3D" id="3.40.50.1820">
    <property type="entry name" value="alpha/beta hydrolase"/>
    <property type="match status" value="1"/>
</dbReference>
<dbReference type="SUPFAM" id="SSF53474">
    <property type="entry name" value="alpha/beta-Hydrolases"/>
    <property type="match status" value="1"/>
</dbReference>
<dbReference type="Pfam" id="PF07224">
    <property type="entry name" value="Chlorophyllase"/>
    <property type="match status" value="1"/>
</dbReference>
<proteinExistence type="predicted"/>